<dbReference type="EMBL" id="AFBN01000047">
    <property type="protein sequence ID" value="EGF56093.1"/>
    <property type="molecule type" value="Genomic_DNA"/>
</dbReference>
<gene>
    <name evidence="2" type="ORF">HMPREF9446_02495</name>
</gene>
<name>F3PUM2_9BACE</name>
<evidence type="ECO:0000313" key="3">
    <source>
        <dbReference type="Proteomes" id="UP000003416"/>
    </source>
</evidence>
<accession>F3PUM2</accession>
<sequence>MSIKKNIFVEVVIFFVTFLCFKLFSEGLSIATIATTFIASIIFLIILYAIKLISKKQKFH</sequence>
<keyword evidence="1" id="KW-0812">Transmembrane</keyword>
<dbReference type="HOGENOM" id="CLU_2931525_0_0_10"/>
<feature type="transmembrane region" description="Helical" evidence="1">
    <location>
        <begin position="30"/>
        <end position="50"/>
    </location>
</feature>
<comment type="caution">
    <text evidence="2">The sequence shown here is derived from an EMBL/GenBank/DDBJ whole genome shotgun (WGS) entry which is preliminary data.</text>
</comment>
<feature type="transmembrane region" description="Helical" evidence="1">
    <location>
        <begin position="7"/>
        <end position="24"/>
    </location>
</feature>
<evidence type="ECO:0000256" key="1">
    <source>
        <dbReference type="SAM" id="Phobius"/>
    </source>
</evidence>
<dbReference type="AlphaFoldDB" id="F3PUM2"/>
<reference evidence="2 3" key="1">
    <citation type="submission" date="2011-02" db="EMBL/GenBank/DDBJ databases">
        <authorList>
            <person name="Weinstock G."/>
            <person name="Sodergren E."/>
            <person name="Clifton S."/>
            <person name="Fulton L."/>
            <person name="Fulton B."/>
            <person name="Courtney L."/>
            <person name="Fronick C."/>
            <person name="Harrison M."/>
            <person name="Strong C."/>
            <person name="Farmer C."/>
            <person name="Delahaunty K."/>
            <person name="Markovic C."/>
            <person name="Hall O."/>
            <person name="Minx P."/>
            <person name="Tomlinson C."/>
            <person name="Mitreva M."/>
            <person name="Hou S."/>
            <person name="Chen J."/>
            <person name="Wollam A."/>
            <person name="Pepin K.H."/>
            <person name="Johnson M."/>
            <person name="Bhonagiri V."/>
            <person name="Zhang X."/>
            <person name="Suruliraj S."/>
            <person name="Warren W."/>
            <person name="Chinwalla A."/>
            <person name="Mardis E.R."/>
            <person name="Wilson R.K."/>
        </authorList>
    </citation>
    <scope>NUCLEOTIDE SEQUENCE [LARGE SCALE GENOMIC DNA]</scope>
    <source>
        <strain evidence="2 3">YIT 12057</strain>
    </source>
</reference>
<organism evidence="2 3">
    <name type="scientific">Bacteroides fluxus YIT 12057</name>
    <dbReference type="NCBI Taxonomy" id="763034"/>
    <lineage>
        <taxon>Bacteria</taxon>
        <taxon>Pseudomonadati</taxon>
        <taxon>Bacteroidota</taxon>
        <taxon>Bacteroidia</taxon>
        <taxon>Bacteroidales</taxon>
        <taxon>Bacteroidaceae</taxon>
        <taxon>Bacteroides</taxon>
    </lineage>
</organism>
<evidence type="ECO:0000313" key="2">
    <source>
        <dbReference type="EMBL" id="EGF56093.1"/>
    </source>
</evidence>
<dbReference type="Proteomes" id="UP000003416">
    <property type="component" value="Unassembled WGS sequence"/>
</dbReference>
<keyword evidence="1" id="KW-0472">Membrane</keyword>
<proteinExistence type="predicted"/>
<protein>
    <submittedName>
        <fullName evidence="2">Conserved domain protein</fullName>
    </submittedName>
</protein>
<keyword evidence="1" id="KW-1133">Transmembrane helix</keyword>
<keyword evidence="3" id="KW-1185">Reference proteome</keyword>